<proteinExistence type="predicted"/>
<evidence type="ECO:0000313" key="3">
    <source>
        <dbReference type="EMBL" id="GII39008.1"/>
    </source>
</evidence>
<keyword evidence="4" id="KW-1185">Reference proteome</keyword>
<dbReference type="EMBL" id="BOOP01000018">
    <property type="protein sequence ID" value="GII39008.1"/>
    <property type="molecule type" value="Genomic_DNA"/>
</dbReference>
<evidence type="ECO:0000313" key="4">
    <source>
        <dbReference type="Proteomes" id="UP000622547"/>
    </source>
</evidence>
<evidence type="ECO:0000259" key="2">
    <source>
        <dbReference type="Pfam" id="PF09992"/>
    </source>
</evidence>
<feature type="region of interest" description="Disordered" evidence="1">
    <location>
        <begin position="51"/>
        <end position="73"/>
    </location>
</feature>
<comment type="caution">
    <text evidence="3">The sequence shown here is derived from an EMBL/GenBank/DDBJ whole genome shotgun (WGS) entry which is preliminary data.</text>
</comment>
<gene>
    <name evidence="3" type="ORF">Pph01_40110</name>
</gene>
<evidence type="ECO:0000256" key="1">
    <source>
        <dbReference type="SAM" id="MobiDB-lite"/>
    </source>
</evidence>
<feature type="domain" description="Phosphodiester glycosidase" evidence="2">
    <location>
        <begin position="356"/>
        <end position="523"/>
    </location>
</feature>
<dbReference type="InterPro" id="IPR018711">
    <property type="entry name" value="NAGPA"/>
</dbReference>
<accession>A0A8J3U5M0</accession>
<dbReference type="AlphaFoldDB" id="A0A8J3U5M0"/>
<name>A0A8J3U5M0_9ACTN</name>
<protein>
    <recommendedName>
        <fullName evidence="2">Phosphodiester glycosidase domain-containing protein</fullName>
    </recommendedName>
</protein>
<feature type="compositionally biased region" description="Pro residues" evidence="1">
    <location>
        <begin position="54"/>
        <end position="63"/>
    </location>
</feature>
<sequence>MREGRMRRHLIVGTATVALTTITLSAFASANSPLPGPRYALRLLPEIPGLPDLPAAPPPPPAARPATSLPSTGFPLGSAKAPKVVTERVAPGIDYFTLTQGTPTDGYSVSVVVRGKDALSEKTASAQALAVEESGFQPSIVKFTRPAVADYPAADFWMVRVGAWPLGQQAEAARVVKRLKKDGITAKVDFGGDDGFQTGGPWTVRVLTVDPRSFQGVFRSSLGAGVAARETVSAMASSAGAIAAVNGGFFDIHTLKDFSGDPTGISVVGGDLLSEAVPGRTALVLAGRRARVTELSSSVVALSADGAKLEVGGLNRVARPDELVMYTEELGRATPSGNGEEVVLDSSGKVLRSRGPGAPVAHGTRVLHGRGTAADWLRAHAAKGMTVDVTAKVTDLRTGNVVPLTPETSIIGGGIGLVRDGRTSITAATDGMANVNMIVRRHPRTLAGVTASGGLVIAVVDGRAPGTTVGASFFESAELMRWLGARDAISLDGGGSSTMVVDGKVVNHPSDGAERGVGDALLIIGK</sequence>
<dbReference type="PANTHER" id="PTHR40446">
    <property type="entry name" value="N-ACETYLGLUCOSAMINE-1-PHOSPHODIESTER ALPHA-N-ACETYLGLUCOSAMINIDASE"/>
    <property type="match status" value="1"/>
</dbReference>
<dbReference type="Pfam" id="PF09992">
    <property type="entry name" value="NAGPA"/>
    <property type="match status" value="1"/>
</dbReference>
<dbReference type="Proteomes" id="UP000622547">
    <property type="component" value="Unassembled WGS sequence"/>
</dbReference>
<organism evidence="3 4">
    <name type="scientific">Planotetraspora phitsanulokensis</name>
    <dbReference type="NCBI Taxonomy" id="575192"/>
    <lineage>
        <taxon>Bacteria</taxon>
        <taxon>Bacillati</taxon>
        <taxon>Actinomycetota</taxon>
        <taxon>Actinomycetes</taxon>
        <taxon>Streptosporangiales</taxon>
        <taxon>Streptosporangiaceae</taxon>
        <taxon>Planotetraspora</taxon>
    </lineage>
</organism>
<dbReference type="PANTHER" id="PTHR40446:SF2">
    <property type="entry name" value="N-ACETYLGLUCOSAMINE-1-PHOSPHODIESTER ALPHA-N-ACETYLGLUCOSAMINIDASE"/>
    <property type="match status" value="1"/>
</dbReference>
<reference evidence="3 4" key="1">
    <citation type="submission" date="2021-01" db="EMBL/GenBank/DDBJ databases">
        <title>Whole genome shotgun sequence of Planotetraspora phitsanulokensis NBRC 104273.</title>
        <authorList>
            <person name="Komaki H."/>
            <person name="Tamura T."/>
        </authorList>
    </citation>
    <scope>NUCLEOTIDE SEQUENCE [LARGE SCALE GENOMIC DNA]</scope>
    <source>
        <strain evidence="3 4">NBRC 104273</strain>
    </source>
</reference>